<accession>A0A3S5C962</accession>
<dbReference type="EMBL" id="CAAALY010281912">
    <property type="protein sequence ID" value="VEL43492.1"/>
    <property type="molecule type" value="Genomic_DNA"/>
</dbReference>
<feature type="compositionally biased region" description="Low complexity" evidence="1">
    <location>
        <begin position="34"/>
        <end position="50"/>
    </location>
</feature>
<keyword evidence="3" id="KW-1185">Reference proteome</keyword>
<proteinExistence type="predicted"/>
<sequence>LRAKQDKALQHTCAQTTTIQKDAAHIGDGPSPRALSQSSESSASSSTSDNSDLDSTESELSAQSEKAECEKDNDANIHEDIDESDYLEQSGLTFFGKPVPGYTGDSSRDPKNINMADLLQSLVENYGEHHNPCLFGCILP</sequence>
<comment type="caution">
    <text evidence="2">The sequence shown here is derived from an EMBL/GenBank/DDBJ whole genome shotgun (WGS) entry which is preliminary data.</text>
</comment>
<name>A0A3S5C962_9PLAT</name>
<protein>
    <submittedName>
        <fullName evidence="2">Uncharacterized protein</fullName>
    </submittedName>
</protein>
<dbReference type="Proteomes" id="UP000784294">
    <property type="component" value="Unassembled WGS sequence"/>
</dbReference>
<gene>
    <name evidence="2" type="ORF">PXEA_LOCUS36932</name>
</gene>
<feature type="compositionally biased region" description="Basic and acidic residues" evidence="1">
    <location>
        <begin position="65"/>
        <end position="79"/>
    </location>
</feature>
<reference evidence="2" key="1">
    <citation type="submission" date="2018-11" db="EMBL/GenBank/DDBJ databases">
        <authorList>
            <consortium name="Pathogen Informatics"/>
        </authorList>
    </citation>
    <scope>NUCLEOTIDE SEQUENCE</scope>
</reference>
<evidence type="ECO:0000313" key="2">
    <source>
        <dbReference type="EMBL" id="VEL43492.1"/>
    </source>
</evidence>
<evidence type="ECO:0000313" key="3">
    <source>
        <dbReference type="Proteomes" id="UP000784294"/>
    </source>
</evidence>
<organism evidence="2 3">
    <name type="scientific">Protopolystoma xenopodis</name>
    <dbReference type="NCBI Taxonomy" id="117903"/>
    <lineage>
        <taxon>Eukaryota</taxon>
        <taxon>Metazoa</taxon>
        <taxon>Spiralia</taxon>
        <taxon>Lophotrochozoa</taxon>
        <taxon>Platyhelminthes</taxon>
        <taxon>Monogenea</taxon>
        <taxon>Polyopisthocotylea</taxon>
        <taxon>Polystomatidea</taxon>
        <taxon>Polystomatidae</taxon>
        <taxon>Protopolystoma</taxon>
    </lineage>
</organism>
<feature type="non-terminal residue" evidence="2">
    <location>
        <position position="1"/>
    </location>
</feature>
<feature type="region of interest" description="Disordered" evidence="1">
    <location>
        <begin position="1"/>
        <end position="83"/>
    </location>
</feature>
<evidence type="ECO:0000256" key="1">
    <source>
        <dbReference type="SAM" id="MobiDB-lite"/>
    </source>
</evidence>
<dbReference type="AlphaFoldDB" id="A0A3S5C962"/>